<protein>
    <submittedName>
        <fullName evidence="1">Uncharacterized protein</fullName>
    </submittedName>
</protein>
<name>A0A484H4Y2_9ZZZZ</name>
<organism evidence="1">
    <name type="scientific">invertebrate metagenome</name>
    <dbReference type="NCBI Taxonomy" id="1711999"/>
    <lineage>
        <taxon>unclassified sequences</taxon>
        <taxon>metagenomes</taxon>
        <taxon>organismal metagenomes</taxon>
    </lineage>
</organism>
<dbReference type="AlphaFoldDB" id="A0A484H4Y2"/>
<dbReference type="EMBL" id="LR026963">
    <property type="protein sequence ID" value="VBB68909.1"/>
    <property type="molecule type" value="Genomic_DNA"/>
</dbReference>
<evidence type="ECO:0000313" key="1">
    <source>
        <dbReference type="EMBL" id="VBB68909.1"/>
    </source>
</evidence>
<gene>
    <name evidence="1" type="ORF">RIEGSTA812A_PEG_382</name>
</gene>
<proteinExistence type="predicted"/>
<sequence>MTHSKRAAGAGREMIWRQFSLAGNRTIVAKSAAVPIMSNSKQLDEREQLSYS</sequence>
<reference evidence="1" key="1">
    <citation type="submission" date="2018-10" db="EMBL/GenBank/DDBJ databases">
        <authorList>
            <person name="Gruber-Vodicka H."/>
            <person name="Jaeckle O."/>
        </authorList>
    </citation>
    <scope>NUCLEOTIDE SEQUENCE</scope>
</reference>
<accession>A0A484H4Y2</accession>